<protein>
    <submittedName>
        <fullName evidence="1">Uncharacterized protein</fullName>
    </submittedName>
</protein>
<sequence>MRALGKRELVLL</sequence>
<name>C4J3S3_MAIZE</name>
<accession>C4J3S3</accession>
<reference evidence="1" key="1">
    <citation type="journal article" date="2009" name="PLoS Genet.">
        <title>Sequencing, mapping, and analysis of 27,455 maize full-length cDNAs.</title>
        <authorList>
            <person name="Soderlund C."/>
            <person name="Descour A."/>
            <person name="Kudrna D."/>
            <person name="Bomhoff M."/>
            <person name="Boyd L."/>
            <person name="Currie J."/>
            <person name="Angelova A."/>
            <person name="Collura K."/>
            <person name="Wissotski M."/>
            <person name="Ashley E."/>
            <person name="Morrow D."/>
            <person name="Fernandes J."/>
            <person name="Walbot V."/>
            <person name="Yu Y."/>
        </authorList>
    </citation>
    <scope>NUCLEOTIDE SEQUENCE</scope>
    <source>
        <strain evidence="1">B73</strain>
    </source>
</reference>
<organism evidence="1">
    <name type="scientific">Zea mays</name>
    <name type="common">Maize</name>
    <dbReference type="NCBI Taxonomy" id="4577"/>
    <lineage>
        <taxon>Eukaryota</taxon>
        <taxon>Viridiplantae</taxon>
        <taxon>Streptophyta</taxon>
        <taxon>Embryophyta</taxon>
        <taxon>Tracheophyta</taxon>
        <taxon>Spermatophyta</taxon>
        <taxon>Magnoliopsida</taxon>
        <taxon>Liliopsida</taxon>
        <taxon>Poales</taxon>
        <taxon>Poaceae</taxon>
        <taxon>PACMAD clade</taxon>
        <taxon>Panicoideae</taxon>
        <taxon>Andropogonodae</taxon>
        <taxon>Andropogoneae</taxon>
        <taxon>Tripsacinae</taxon>
        <taxon>Zea</taxon>
    </lineage>
</organism>
<evidence type="ECO:0000313" key="1">
    <source>
        <dbReference type="EMBL" id="ACR35823.1"/>
    </source>
</evidence>
<proteinExistence type="evidence at transcript level"/>
<dbReference type="EMBL" id="BT085470">
    <property type="protein sequence ID" value="ACR35823.1"/>
    <property type="molecule type" value="mRNA"/>
</dbReference>